<evidence type="ECO:0000313" key="2">
    <source>
        <dbReference type="EMBL" id="KAK2559735.1"/>
    </source>
</evidence>
<organism evidence="2 3">
    <name type="scientific">Acropora cervicornis</name>
    <name type="common">Staghorn coral</name>
    <dbReference type="NCBI Taxonomy" id="6130"/>
    <lineage>
        <taxon>Eukaryota</taxon>
        <taxon>Metazoa</taxon>
        <taxon>Cnidaria</taxon>
        <taxon>Anthozoa</taxon>
        <taxon>Hexacorallia</taxon>
        <taxon>Scleractinia</taxon>
        <taxon>Astrocoeniina</taxon>
        <taxon>Acroporidae</taxon>
        <taxon>Acropora</taxon>
    </lineage>
</organism>
<evidence type="ECO:0000256" key="1">
    <source>
        <dbReference type="SAM" id="SignalP"/>
    </source>
</evidence>
<feature type="chain" id="PRO_5042005266" evidence="1">
    <location>
        <begin position="21"/>
        <end position="167"/>
    </location>
</feature>
<dbReference type="EMBL" id="JARQWQ010000039">
    <property type="protein sequence ID" value="KAK2559735.1"/>
    <property type="molecule type" value="Genomic_DNA"/>
</dbReference>
<comment type="caution">
    <text evidence="2">The sequence shown here is derived from an EMBL/GenBank/DDBJ whole genome shotgun (WGS) entry which is preliminary data.</text>
</comment>
<name>A0AAD9QF47_ACRCE</name>
<gene>
    <name evidence="2" type="ORF">P5673_017826</name>
</gene>
<dbReference type="AlphaFoldDB" id="A0AAD9QF47"/>
<sequence length="167" mass="18823">MLRIVVFLAYSSLFKVAIMATWPQENLKCIVARNCSLELKRDTWDEYLRGRQLNKVSQGTGNENLALSRSVESQALSEISSHPSDSISSLEGDGLQVSFISHSAAAEFWCNFSNQRMMSTQVHMSTELLSCVESLELLNADHLREQIVDLISTRTHELSAQQVEQEM</sequence>
<reference evidence="2" key="1">
    <citation type="journal article" date="2023" name="G3 (Bethesda)">
        <title>Whole genome assembly and annotation of the endangered Caribbean coral Acropora cervicornis.</title>
        <authorList>
            <person name="Selwyn J.D."/>
            <person name="Vollmer S.V."/>
        </authorList>
    </citation>
    <scope>NUCLEOTIDE SEQUENCE</scope>
    <source>
        <strain evidence="2">K2</strain>
    </source>
</reference>
<keyword evidence="3" id="KW-1185">Reference proteome</keyword>
<keyword evidence="1" id="KW-0732">Signal</keyword>
<protein>
    <submittedName>
        <fullName evidence="2">Uncharacterized protein</fullName>
    </submittedName>
</protein>
<accession>A0AAD9QF47</accession>
<evidence type="ECO:0000313" key="3">
    <source>
        <dbReference type="Proteomes" id="UP001249851"/>
    </source>
</evidence>
<proteinExistence type="predicted"/>
<reference evidence="2" key="2">
    <citation type="journal article" date="2023" name="Science">
        <title>Genomic signatures of disease resistance in endangered staghorn corals.</title>
        <authorList>
            <person name="Vollmer S.V."/>
            <person name="Selwyn J.D."/>
            <person name="Despard B.A."/>
            <person name="Roesel C.L."/>
        </authorList>
    </citation>
    <scope>NUCLEOTIDE SEQUENCE</scope>
    <source>
        <strain evidence="2">K2</strain>
    </source>
</reference>
<feature type="signal peptide" evidence="1">
    <location>
        <begin position="1"/>
        <end position="20"/>
    </location>
</feature>
<dbReference type="Proteomes" id="UP001249851">
    <property type="component" value="Unassembled WGS sequence"/>
</dbReference>